<accession>A0A6J4TAD4</accession>
<protein>
    <submittedName>
        <fullName evidence="2">Uncharacterized protein</fullName>
    </submittedName>
</protein>
<feature type="compositionally biased region" description="Low complexity" evidence="1">
    <location>
        <begin position="12"/>
        <end position="28"/>
    </location>
</feature>
<feature type="region of interest" description="Disordered" evidence="1">
    <location>
        <begin position="1"/>
        <end position="28"/>
    </location>
</feature>
<gene>
    <name evidence="2" type="ORF">AVDCRST_MAG31-1416</name>
</gene>
<dbReference type="EMBL" id="CADCWA010000098">
    <property type="protein sequence ID" value="CAA9518083.1"/>
    <property type="molecule type" value="Genomic_DNA"/>
</dbReference>
<evidence type="ECO:0000256" key="1">
    <source>
        <dbReference type="SAM" id="MobiDB-lite"/>
    </source>
</evidence>
<name>A0A6J4TAD4_9SPHN</name>
<feature type="non-terminal residue" evidence="2">
    <location>
        <position position="1"/>
    </location>
</feature>
<feature type="region of interest" description="Disordered" evidence="1">
    <location>
        <begin position="43"/>
        <end position="69"/>
    </location>
</feature>
<feature type="non-terminal residue" evidence="2">
    <location>
        <position position="104"/>
    </location>
</feature>
<sequence length="104" mass="10598">VERFGRHRGPAGRRSAAPRPHRAPAGLAGRGFCVRDAAGVVGGVGRAGRPPRPAAFAARRLGGGGRDRARRLPRHHAVGQRLVHAGAARGRLLLGGAGRGSVGA</sequence>
<evidence type="ECO:0000313" key="2">
    <source>
        <dbReference type="EMBL" id="CAA9518083.1"/>
    </source>
</evidence>
<organism evidence="2">
    <name type="scientific">uncultured Sphingomonas sp</name>
    <dbReference type="NCBI Taxonomy" id="158754"/>
    <lineage>
        <taxon>Bacteria</taxon>
        <taxon>Pseudomonadati</taxon>
        <taxon>Pseudomonadota</taxon>
        <taxon>Alphaproteobacteria</taxon>
        <taxon>Sphingomonadales</taxon>
        <taxon>Sphingomonadaceae</taxon>
        <taxon>Sphingomonas</taxon>
        <taxon>environmental samples</taxon>
    </lineage>
</organism>
<dbReference type="AlphaFoldDB" id="A0A6J4TAD4"/>
<feature type="compositionally biased region" description="Basic residues" evidence="1">
    <location>
        <begin position="1"/>
        <end position="11"/>
    </location>
</feature>
<proteinExistence type="predicted"/>
<reference evidence="2" key="1">
    <citation type="submission" date="2020-02" db="EMBL/GenBank/DDBJ databases">
        <authorList>
            <person name="Meier V. D."/>
        </authorList>
    </citation>
    <scope>NUCLEOTIDE SEQUENCE</scope>
    <source>
        <strain evidence="2">AVDCRST_MAG31</strain>
    </source>
</reference>